<proteinExistence type="predicted"/>
<gene>
    <name evidence="1" type="ORF">DSM112329_00854</name>
</gene>
<dbReference type="RefSeq" id="WP_354700574.1">
    <property type="nucleotide sequence ID" value="NZ_CP114014.1"/>
</dbReference>
<dbReference type="KEGG" id="parq:DSM112329_00854"/>
<dbReference type="SUPFAM" id="SSF56037">
    <property type="entry name" value="PheT/TilS domain"/>
    <property type="match status" value="1"/>
</dbReference>
<dbReference type="EMBL" id="CP114014">
    <property type="protein sequence ID" value="XAY04028.1"/>
    <property type="molecule type" value="Genomic_DNA"/>
</dbReference>
<name>A0AAU7ARN2_9ACTN</name>
<evidence type="ECO:0008006" key="2">
    <source>
        <dbReference type="Google" id="ProtNLM"/>
    </source>
</evidence>
<reference evidence="1" key="1">
    <citation type="submission" date="2022-12" db="EMBL/GenBank/DDBJ databases">
        <title>Paraconexibacter alkalitolerans sp. nov. and Baekduia alba sp. nov., isolated from soil and emended description of the genera Paraconexibacter (Chun et al., 2020) and Baekduia (An et al., 2020).</title>
        <authorList>
            <person name="Vieira S."/>
            <person name="Huber K.J."/>
            <person name="Geppert A."/>
            <person name="Wolf J."/>
            <person name="Neumann-Schaal M."/>
            <person name="Muesken M."/>
            <person name="Overmann J."/>
        </authorList>
    </citation>
    <scope>NUCLEOTIDE SEQUENCE</scope>
    <source>
        <strain evidence="1">AEG42_29</strain>
    </source>
</reference>
<protein>
    <recommendedName>
        <fullName evidence="2">B3/B4 tRNA-binding domain-containing protein</fullName>
    </recommendedName>
</protein>
<organism evidence="1">
    <name type="scientific">Paraconexibacter sp. AEG42_29</name>
    <dbReference type="NCBI Taxonomy" id="2997339"/>
    <lineage>
        <taxon>Bacteria</taxon>
        <taxon>Bacillati</taxon>
        <taxon>Actinomycetota</taxon>
        <taxon>Thermoleophilia</taxon>
        <taxon>Solirubrobacterales</taxon>
        <taxon>Paraconexibacteraceae</taxon>
        <taxon>Paraconexibacter</taxon>
    </lineage>
</organism>
<dbReference type="AlphaFoldDB" id="A0AAU7ARN2"/>
<accession>A0AAU7ARN2</accession>
<evidence type="ECO:0000313" key="1">
    <source>
        <dbReference type="EMBL" id="XAY04028.1"/>
    </source>
</evidence>
<sequence>MPQAATEDGWVGSDVEKEFPGLGLLFLPVRVGDHAAAAEAKKRLADLEGYFTGTFVTGLPTRPVTAAYRVFYRQIGLDPDRDFTPLEWIVRKRLARGRFRSRGLLADALTIGAVETEIPIGAIRAADVLGPLGITTSRPGEAIDRPLPESTLVVADAAKPLAVLFGDLEETSRYRADKKDFEVVLYATIVPGVAPATAAEALWLTAAILGAE</sequence>